<evidence type="ECO:0000256" key="7">
    <source>
        <dbReference type="ARBA" id="ARBA00023004"/>
    </source>
</evidence>
<keyword evidence="8" id="KW-0411">Iron-sulfur</keyword>
<dbReference type="Gene3D" id="3.30.70.3270">
    <property type="match status" value="1"/>
</dbReference>
<dbReference type="PROSITE" id="PS51379">
    <property type="entry name" value="4FE4S_FER_2"/>
    <property type="match status" value="2"/>
</dbReference>
<keyword evidence="9" id="KW-0520">NAD</keyword>
<evidence type="ECO:0000313" key="14">
    <source>
        <dbReference type="Proteomes" id="UP000178082"/>
    </source>
</evidence>
<dbReference type="PROSITE" id="PS00198">
    <property type="entry name" value="4FE4S_FER_1"/>
    <property type="match status" value="1"/>
</dbReference>
<dbReference type="STRING" id="1817883.A3G31_00530"/>
<protein>
    <recommendedName>
        <fullName evidence="12">4Fe-4S ferredoxin-type domain-containing protein</fullName>
    </recommendedName>
</protein>
<keyword evidence="1" id="KW-1003">Cell membrane</keyword>
<reference evidence="13 14" key="1">
    <citation type="journal article" date="2016" name="Nat. Commun.">
        <title>Thousands of microbial genomes shed light on interconnected biogeochemical processes in an aquifer system.</title>
        <authorList>
            <person name="Anantharaman K."/>
            <person name="Brown C.T."/>
            <person name="Hug L.A."/>
            <person name="Sharon I."/>
            <person name="Castelle C.J."/>
            <person name="Probst A.J."/>
            <person name="Thomas B.C."/>
            <person name="Singh A."/>
            <person name="Wilkins M.J."/>
            <person name="Karaoz U."/>
            <person name="Brodie E.L."/>
            <person name="Williams K.H."/>
            <person name="Hubbard S.S."/>
            <person name="Banfield J.F."/>
        </authorList>
    </citation>
    <scope>NUCLEOTIDE SEQUENCE [LARGE SCALE GENOMIC DNA]</scope>
</reference>
<proteinExistence type="predicted"/>
<comment type="caution">
    <text evidence="13">The sequence shown here is derived from an EMBL/GenBank/DDBJ whole genome shotgun (WGS) entry which is preliminary data.</text>
</comment>
<dbReference type="GO" id="GO:0046872">
    <property type="term" value="F:metal ion binding"/>
    <property type="evidence" value="ECO:0007669"/>
    <property type="project" value="UniProtKB-KW"/>
</dbReference>
<keyword evidence="3" id="KW-0874">Quinone</keyword>
<keyword evidence="5" id="KW-0677">Repeat</keyword>
<dbReference type="AlphaFoldDB" id="A0A1F7SI75"/>
<evidence type="ECO:0000256" key="10">
    <source>
        <dbReference type="ARBA" id="ARBA00023075"/>
    </source>
</evidence>
<evidence type="ECO:0000256" key="8">
    <source>
        <dbReference type="ARBA" id="ARBA00023014"/>
    </source>
</evidence>
<name>A0A1F7SI75_9BACT</name>
<dbReference type="InterPro" id="IPR017900">
    <property type="entry name" value="4Fe4S_Fe_S_CS"/>
</dbReference>
<dbReference type="GO" id="GO:0016651">
    <property type="term" value="F:oxidoreductase activity, acting on NAD(P)H"/>
    <property type="evidence" value="ECO:0007669"/>
    <property type="project" value="InterPro"/>
</dbReference>
<dbReference type="PANTHER" id="PTHR10849:SF24">
    <property type="entry name" value="NADH-QUINONE OXIDOREDUCTASE SUBUNIT I 2"/>
    <property type="match status" value="1"/>
</dbReference>
<evidence type="ECO:0000256" key="2">
    <source>
        <dbReference type="ARBA" id="ARBA00022485"/>
    </source>
</evidence>
<accession>A0A1F7SI75</accession>
<evidence type="ECO:0000259" key="12">
    <source>
        <dbReference type="PROSITE" id="PS51379"/>
    </source>
</evidence>
<keyword evidence="11" id="KW-0472">Membrane</keyword>
<dbReference type="GO" id="GO:0016020">
    <property type="term" value="C:membrane"/>
    <property type="evidence" value="ECO:0007669"/>
    <property type="project" value="InterPro"/>
</dbReference>
<dbReference type="Pfam" id="PF12838">
    <property type="entry name" value="Fer4_7"/>
    <property type="match status" value="1"/>
</dbReference>
<keyword evidence="4" id="KW-0479">Metal-binding</keyword>
<organism evidence="13 14">
    <name type="scientific">Candidatus Schekmanbacteria bacterium RIFCSPLOWO2_12_FULL_38_15</name>
    <dbReference type="NCBI Taxonomy" id="1817883"/>
    <lineage>
        <taxon>Bacteria</taxon>
        <taxon>Candidatus Schekmaniibacteriota</taxon>
    </lineage>
</organism>
<dbReference type="SUPFAM" id="SSF54862">
    <property type="entry name" value="4Fe-4S ferredoxins"/>
    <property type="match status" value="1"/>
</dbReference>
<evidence type="ECO:0000313" key="13">
    <source>
        <dbReference type="EMBL" id="OGL52887.1"/>
    </source>
</evidence>
<dbReference type="GO" id="GO:0051539">
    <property type="term" value="F:4 iron, 4 sulfur cluster binding"/>
    <property type="evidence" value="ECO:0007669"/>
    <property type="project" value="UniProtKB-KW"/>
</dbReference>
<evidence type="ECO:0000256" key="1">
    <source>
        <dbReference type="ARBA" id="ARBA00022475"/>
    </source>
</evidence>
<dbReference type="EMBL" id="MGDI01000029">
    <property type="protein sequence ID" value="OGL52887.1"/>
    <property type="molecule type" value="Genomic_DNA"/>
</dbReference>
<feature type="domain" description="4Fe-4S ferredoxin-type" evidence="12">
    <location>
        <begin position="34"/>
        <end position="66"/>
    </location>
</feature>
<sequence length="154" mass="17793">MTFKYLFRKKVTMQYPYEKSTKDWSIPLRWRGLHALAVDESGRLKCIMCLQCVKTCPDKCIKIKFSGAGKERVLEEFTVDLSRCSACGLCFEVCPVNSITKAIVPTEKYEISVFSREGLVYKKEELIKNWHDSVKSKIVAEKAKEEKKEENVQP</sequence>
<dbReference type="InterPro" id="IPR017896">
    <property type="entry name" value="4Fe4S_Fe-S-bd"/>
</dbReference>
<feature type="domain" description="4Fe-4S ferredoxin-type" evidence="12">
    <location>
        <begin position="75"/>
        <end position="104"/>
    </location>
</feature>
<dbReference type="GO" id="GO:0048038">
    <property type="term" value="F:quinone binding"/>
    <property type="evidence" value="ECO:0007669"/>
    <property type="project" value="UniProtKB-KW"/>
</dbReference>
<dbReference type="Proteomes" id="UP000178082">
    <property type="component" value="Unassembled WGS sequence"/>
</dbReference>
<evidence type="ECO:0000256" key="9">
    <source>
        <dbReference type="ARBA" id="ARBA00023027"/>
    </source>
</evidence>
<keyword evidence="10" id="KW-0830">Ubiquinone</keyword>
<evidence type="ECO:0000256" key="4">
    <source>
        <dbReference type="ARBA" id="ARBA00022723"/>
    </source>
</evidence>
<evidence type="ECO:0000256" key="3">
    <source>
        <dbReference type="ARBA" id="ARBA00022719"/>
    </source>
</evidence>
<dbReference type="PANTHER" id="PTHR10849">
    <property type="entry name" value="NADH DEHYDROGENASE UBIQUINONE IRON-SULFUR PROTEIN 8, MITOCHONDRIAL"/>
    <property type="match status" value="1"/>
</dbReference>
<keyword evidence="7" id="KW-0408">Iron</keyword>
<evidence type="ECO:0000256" key="5">
    <source>
        <dbReference type="ARBA" id="ARBA00022737"/>
    </source>
</evidence>
<keyword evidence="2" id="KW-0004">4Fe-4S</keyword>
<gene>
    <name evidence="13" type="ORF">A3G31_00530</name>
</gene>
<keyword evidence="6" id="KW-1278">Translocase</keyword>
<dbReference type="InterPro" id="IPR010226">
    <property type="entry name" value="NADH_quinone_OxRdtase_chainI"/>
</dbReference>
<evidence type="ECO:0000256" key="11">
    <source>
        <dbReference type="ARBA" id="ARBA00023136"/>
    </source>
</evidence>
<evidence type="ECO:0000256" key="6">
    <source>
        <dbReference type="ARBA" id="ARBA00022967"/>
    </source>
</evidence>